<dbReference type="Pfam" id="PF01764">
    <property type="entry name" value="Lipase_3"/>
    <property type="match status" value="1"/>
</dbReference>
<dbReference type="EMBL" id="KZ454992">
    <property type="protein sequence ID" value="PKI83174.1"/>
    <property type="molecule type" value="Genomic_DNA"/>
</dbReference>
<evidence type="ECO:0000313" key="13">
    <source>
        <dbReference type="EMBL" id="PKI83174.1"/>
    </source>
</evidence>
<reference evidence="13 14" key="1">
    <citation type="submission" date="2017-10" db="EMBL/GenBank/DDBJ databases">
        <title>A novel species of cold-tolerant Malassezia isolated from bats.</title>
        <authorList>
            <person name="Lorch J.M."/>
            <person name="Palmer J.M."/>
            <person name="Vanderwolf K.J."/>
            <person name="Schmidt K.Z."/>
            <person name="Verant M.L."/>
            <person name="Weller T.J."/>
            <person name="Blehert D.S."/>
        </authorList>
    </citation>
    <scope>NUCLEOTIDE SEQUENCE [LARGE SCALE GENOMIC DNA]</scope>
    <source>
        <strain evidence="13 14">NWHC:44797-103</strain>
    </source>
</reference>
<dbReference type="InterPro" id="IPR051218">
    <property type="entry name" value="Sec_MonoDiacylglyc_Lipase"/>
</dbReference>
<dbReference type="OrthoDB" id="426718at2759"/>
<evidence type="ECO:0000256" key="9">
    <source>
        <dbReference type="ARBA" id="ARBA00047591"/>
    </source>
</evidence>
<feature type="signal peptide" evidence="11">
    <location>
        <begin position="1"/>
        <end position="24"/>
    </location>
</feature>
<evidence type="ECO:0000259" key="12">
    <source>
        <dbReference type="Pfam" id="PF01764"/>
    </source>
</evidence>
<evidence type="ECO:0000256" key="1">
    <source>
        <dbReference type="ARBA" id="ARBA00004613"/>
    </source>
</evidence>
<organism evidence="13 14">
    <name type="scientific">Malassezia vespertilionis</name>
    <dbReference type="NCBI Taxonomy" id="2020962"/>
    <lineage>
        <taxon>Eukaryota</taxon>
        <taxon>Fungi</taxon>
        <taxon>Dikarya</taxon>
        <taxon>Basidiomycota</taxon>
        <taxon>Ustilaginomycotina</taxon>
        <taxon>Malasseziomycetes</taxon>
        <taxon>Malasseziales</taxon>
        <taxon>Malasseziaceae</taxon>
        <taxon>Malassezia</taxon>
    </lineage>
</organism>
<evidence type="ECO:0000256" key="5">
    <source>
        <dbReference type="ARBA" id="ARBA00022963"/>
    </source>
</evidence>
<comment type="catalytic activity">
    <reaction evidence="9">
        <text>a diacylglycerol + H2O = a monoacylglycerol + a fatty acid + H(+)</text>
        <dbReference type="Rhea" id="RHEA:32731"/>
        <dbReference type="ChEBI" id="CHEBI:15377"/>
        <dbReference type="ChEBI" id="CHEBI:15378"/>
        <dbReference type="ChEBI" id="CHEBI:17408"/>
        <dbReference type="ChEBI" id="CHEBI:18035"/>
        <dbReference type="ChEBI" id="CHEBI:28868"/>
    </reaction>
</comment>
<dbReference type="PANTHER" id="PTHR45856">
    <property type="entry name" value="ALPHA/BETA-HYDROLASES SUPERFAMILY PROTEIN"/>
    <property type="match status" value="1"/>
</dbReference>
<dbReference type="Gene3D" id="3.40.50.1820">
    <property type="entry name" value="alpha/beta hydrolase"/>
    <property type="match status" value="1"/>
</dbReference>
<keyword evidence="2" id="KW-0964">Secreted</keyword>
<feature type="domain" description="Fungal lipase-type" evidence="12">
    <location>
        <begin position="140"/>
        <end position="249"/>
    </location>
</feature>
<comment type="subcellular location">
    <subcellularLocation>
        <location evidence="1">Secreted</location>
    </subcellularLocation>
</comment>
<dbReference type="GO" id="GO:0016787">
    <property type="term" value="F:hydrolase activity"/>
    <property type="evidence" value="ECO:0007669"/>
    <property type="project" value="UniProtKB-KW"/>
</dbReference>
<evidence type="ECO:0000256" key="2">
    <source>
        <dbReference type="ARBA" id="ARBA00022525"/>
    </source>
</evidence>
<dbReference type="STRING" id="2020962.A0A2N1J9F4"/>
<evidence type="ECO:0000313" key="14">
    <source>
        <dbReference type="Proteomes" id="UP000232875"/>
    </source>
</evidence>
<evidence type="ECO:0000256" key="8">
    <source>
        <dbReference type="ARBA" id="ARBA00043996"/>
    </source>
</evidence>
<feature type="chain" id="PRO_5014826077" description="Fungal lipase-type domain-containing protein" evidence="11">
    <location>
        <begin position="25"/>
        <end position="318"/>
    </location>
</feature>
<evidence type="ECO:0000256" key="7">
    <source>
        <dbReference type="ARBA" id="ARBA00023157"/>
    </source>
</evidence>
<dbReference type="PANTHER" id="PTHR45856:SF24">
    <property type="entry name" value="FUNGAL LIPASE-LIKE DOMAIN-CONTAINING PROTEIN"/>
    <property type="match status" value="1"/>
</dbReference>
<name>A0A2N1J9F4_9BASI</name>
<keyword evidence="4" id="KW-0378">Hydrolase</keyword>
<keyword evidence="5" id="KW-0442">Lipid degradation</keyword>
<sequence length="318" mass="34487">MSILLRYTLFCLFGAIALLHAVLAAEVDPVPPENKFSAAPSSDASPQDAPESLETYQLMGYLAQGSNCAEKANSTLAIANNATLLYTHGNDNANQRMHIYHSKDFGITVSWAGMQPLSLGSLAAAGDLFLVDPDNALFPGLRQGTKVYDGFQKAFQRVAPILDKKIPEYQERFNDTRVSFTGLSYGAALSVFAGMHFQFALKHGVYKLIVFGLPRLGNVPWANSVDDQLKGTLYYTANGDDIVVHLPPREAGYQHPSGQIWTNPANSLEYKFYPGQENVHGADSIWGTSIEHHTGIYYGVHIGGAFGPCPVKVAGSGM</sequence>
<accession>A0A2N1J9F4</accession>
<evidence type="ECO:0000256" key="10">
    <source>
        <dbReference type="ARBA" id="ARBA00048461"/>
    </source>
</evidence>
<keyword evidence="3 11" id="KW-0732">Signal</keyword>
<evidence type="ECO:0000256" key="3">
    <source>
        <dbReference type="ARBA" id="ARBA00022729"/>
    </source>
</evidence>
<dbReference type="AlphaFoldDB" id="A0A2N1J9F4"/>
<keyword evidence="6" id="KW-0443">Lipid metabolism</keyword>
<dbReference type="GO" id="GO:0016042">
    <property type="term" value="P:lipid catabolic process"/>
    <property type="evidence" value="ECO:0007669"/>
    <property type="project" value="UniProtKB-KW"/>
</dbReference>
<dbReference type="Proteomes" id="UP000232875">
    <property type="component" value="Unassembled WGS sequence"/>
</dbReference>
<proteinExistence type="inferred from homology"/>
<comment type="catalytic activity">
    <reaction evidence="10">
        <text>a monoacylglycerol + H2O = glycerol + a fatty acid + H(+)</text>
        <dbReference type="Rhea" id="RHEA:15245"/>
        <dbReference type="ChEBI" id="CHEBI:15377"/>
        <dbReference type="ChEBI" id="CHEBI:15378"/>
        <dbReference type="ChEBI" id="CHEBI:17408"/>
        <dbReference type="ChEBI" id="CHEBI:17754"/>
        <dbReference type="ChEBI" id="CHEBI:28868"/>
    </reaction>
</comment>
<dbReference type="SUPFAM" id="SSF53474">
    <property type="entry name" value="alpha/beta-Hydrolases"/>
    <property type="match status" value="1"/>
</dbReference>
<dbReference type="InterPro" id="IPR002921">
    <property type="entry name" value="Fungal_lipase-type"/>
</dbReference>
<evidence type="ECO:0000256" key="4">
    <source>
        <dbReference type="ARBA" id="ARBA00022801"/>
    </source>
</evidence>
<dbReference type="InterPro" id="IPR029058">
    <property type="entry name" value="AB_hydrolase_fold"/>
</dbReference>
<evidence type="ECO:0000256" key="6">
    <source>
        <dbReference type="ARBA" id="ARBA00023098"/>
    </source>
</evidence>
<keyword evidence="7" id="KW-1015">Disulfide bond</keyword>
<keyword evidence="14" id="KW-1185">Reference proteome</keyword>
<dbReference type="GO" id="GO:0005576">
    <property type="term" value="C:extracellular region"/>
    <property type="evidence" value="ECO:0007669"/>
    <property type="project" value="UniProtKB-SubCell"/>
</dbReference>
<evidence type="ECO:0000256" key="11">
    <source>
        <dbReference type="SAM" id="SignalP"/>
    </source>
</evidence>
<protein>
    <recommendedName>
        <fullName evidence="12">Fungal lipase-type domain-containing protein</fullName>
    </recommendedName>
</protein>
<comment type="similarity">
    <text evidence="8">Belongs to the AB hydrolase superfamily. Lipase family. Class 3 subfamily.</text>
</comment>
<gene>
    <name evidence="13" type="ORF">MVES_003089</name>
</gene>